<evidence type="ECO:0000256" key="8">
    <source>
        <dbReference type="HAMAP-Rule" id="MF_00258"/>
    </source>
</evidence>
<dbReference type="HAMAP" id="MF_00258">
    <property type="entry name" value="Glu_racemase"/>
    <property type="match status" value="1"/>
</dbReference>
<protein>
    <recommendedName>
        <fullName evidence="7 8">Glutamate racemase</fullName>
        <ecNumber evidence="2 8">5.1.1.3</ecNumber>
    </recommendedName>
</protein>
<dbReference type="NCBIfam" id="TIGR00067">
    <property type="entry name" value="glut_race"/>
    <property type="match status" value="1"/>
</dbReference>
<evidence type="ECO:0000313" key="10">
    <source>
        <dbReference type="Proteomes" id="UP000237968"/>
    </source>
</evidence>
<comment type="similarity">
    <text evidence="8">Belongs to the aspartate/glutamate racemases family.</text>
</comment>
<evidence type="ECO:0000256" key="2">
    <source>
        <dbReference type="ARBA" id="ARBA00013090"/>
    </source>
</evidence>
<evidence type="ECO:0000313" key="9">
    <source>
        <dbReference type="EMBL" id="PRP92372.1"/>
    </source>
</evidence>
<dbReference type="GO" id="GO:0071555">
    <property type="term" value="P:cell wall organization"/>
    <property type="evidence" value="ECO:0007669"/>
    <property type="project" value="UniProtKB-KW"/>
</dbReference>
<dbReference type="InterPro" id="IPR018187">
    <property type="entry name" value="Asp/Glu_racemase_AS_1"/>
</dbReference>
<comment type="function">
    <text evidence="8">Provides the (R)-glutamate required for cell wall biosynthesis.</text>
</comment>
<dbReference type="GO" id="GO:0009252">
    <property type="term" value="P:peptidoglycan biosynthetic process"/>
    <property type="evidence" value="ECO:0007669"/>
    <property type="project" value="UniProtKB-UniRule"/>
</dbReference>
<comment type="pathway">
    <text evidence="8">Cell wall biogenesis; peptidoglycan biosynthesis.</text>
</comment>
<dbReference type="RefSeq" id="WP_106394248.1">
    <property type="nucleotide sequence ID" value="NZ_PVNK01000214.1"/>
</dbReference>
<dbReference type="PROSITE" id="PS00923">
    <property type="entry name" value="ASP_GLU_RACEMASE_1"/>
    <property type="match status" value="1"/>
</dbReference>
<keyword evidence="4 8" id="KW-0573">Peptidoglycan synthesis</keyword>
<keyword evidence="10" id="KW-1185">Reference proteome</keyword>
<feature type="binding site" evidence="8">
    <location>
        <begin position="13"/>
        <end position="14"/>
    </location>
    <ligand>
        <name>substrate</name>
    </ligand>
</feature>
<keyword evidence="3 8" id="KW-0133">Cell shape</keyword>
<organism evidence="9 10">
    <name type="scientific">Enhygromyxa salina</name>
    <dbReference type="NCBI Taxonomy" id="215803"/>
    <lineage>
        <taxon>Bacteria</taxon>
        <taxon>Pseudomonadati</taxon>
        <taxon>Myxococcota</taxon>
        <taxon>Polyangia</taxon>
        <taxon>Nannocystales</taxon>
        <taxon>Nannocystaceae</taxon>
        <taxon>Enhygromyxa</taxon>
    </lineage>
</organism>
<feature type="binding site" evidence="8">
    <location>
        <begin position="45"/>
        <end position="46"/>
    </location>
    <ligand>
        <name>substrate</name>
    </ligand>
</feature>
<accession>A0A2S9XHN1</accession>
<dbReference type="UniPathway" id="UPA00219"/>
<dbReference type="InterPro" id="IPR004391">
    <property type="entry name" value="Glu_race"/>
</dbReference>
<feature type="active site" description="Proton donor/acceptor" evidence="8">
    <location>
        <position position="192"/>
    </location>
</feature>
<dbReference type="PANTHER" id="PTHR21198:SF2">
    <property type="entry name" value="GLUTAMATE RACEMASE"/>
    <property type="match status" value="1"/>
</dbReference>
<feature type="active site" description="Proton donor/acceptor" evidence="8">
    <location>
        <position position="76"/>
    </location>
</feature>
<dbReference type="Proteomes" id="UP000237968">
    <property type="component" value="Unassembled WGS sequence"/>
</dbReference>
<comment type="caution">
    <text evidence="9">The sequence shown here is derived from an EMBL/GenBank/DDBJ whole genome shotgun (WGS) entry which is preliminary data.</text>
</comment>
<evidence type="ECO:0000256" key="3">
    <source>
        <dbReference type="ARBA" id="ARBA00022960"/>
    </source>
</evidence>
<reference evidence="9 10" key="1">
    <citation type="submission" date="2018-03" db="EMBL/GenBank/DDBJ databases">
        <title>Draft Genome Sequences of the Obligatory Marine Myxobacteria Enhygromyxa salina SWB005.</title>
        <authorList>
            <person name="Poehlein A."/>
            <person name="Moghaddam J.A."/>
            <person name="Harms H."/>
            <person name="Alanjari M."/>
            <person name="Koenig G.M."/>
            <person name="Daniel R."/>
            <person name="Schaeberle T.F."/>
        </authorList>
    </citation>
    <scope>NUCLEOTIDE SEQUENCE [LARGE SCALE GENOMIC DNA]</scope>
    <source>
        <strain evidence="9 10">SWB005</strain>
    </source>
</reference>
<dbReference type="GO" id="GO:0008360">
    <property type="term" value="P:regulation of cell shape"/>
    <property type="evidence" value="ECO:0007669"/>
    <property type="project" value="UniProtKB-KW"/>
</dbReference>
<evidence type="ECO:0000256" key="7">
    <source>
        <dbReference type="ARBA" id="ARBA00070053"/>
    </source>
</evidence>
<name>A0A2S9XHN1_9BACT</name>
<dbReference type="InterPro" id="IPR033134">
    <property type="entry name" value="Asp/Glu_racemase_AS_2"/>
</dbReference>
<dbReference type="FunFam" id="3.40.50.1860:FF:000002">
    <property type="entry name" value="Glutamate racemase"/>
    <property type="match status" value="1"/>
</dbReference>
<comment type="catalytic activity">
    <reaction evidence="1 8">
        <text>L-glutamate = D-glutamate</text>
        <dbReference type="Rhea" id="RHEA:12813"/>
        <dbReference type="ChEBI" id="CHEBI:29985"/>
        <dbReference type="ChEBI" id="CHEBI:29986"/>
        <dbReference type="EC" id="5.1.1.3"/>
    </reaction>
</comment>
<evidence type="ECO:0000256" key="1">
    <source>
        <dbReference type="ARBA" id="ARBA00001602"/>
    </source>
</evidence>
<feature type="binding site" evidence="8">
    <location>
        <begin position="193"/>
        <end position="194"/>
    </location>
    <ligand>
        <name>substrate</name>
    </ligand>
</feature>
<dbReference type="SUPFAM" id="SSF53681">
    <property type="entry name" value="Aspartate/glutamate racemase"/>
    <property type="match status" value="2"/>
</dbReference>
<dbReference type="EMBL" id="PVNK01000214">
    <property type="protein sequence ID" value="PRP92372.1"/>
    <property type="molecule type" value="Genomic_DNA"/>
</dbReference>
<dbReference type="EC" id="5.1.1.3" evidence="2 8"/>
<dbReference type="InterPro" id="IPR001920">
    <property type="entry name" value="Asp/Glu_race"/>
</dbReference>
<dbReference type="InterPro" id="IPR015942">
    <property type="entry name" value="Asp/Glu/hydantoin_racemase"/>
</dbReference>
<dbReference type="PANTHER" id="PTHR21198">
    <property type="entry name" value="GLUTAMATE RACEMASE"/>
    <property type="match status" value="1"/>
</dbReference>
<evidence type="ECO:0000256" key="5">
    <source>
        <dbReference type="ARBA" id="ARBA00023235"/>
    </source>
</evidence>
<sequence length="280" mass="29311">MAGHSASPIGVFDSGVGGLTVLAALRERLPDERFLYLGDTARLPYGSKSPQTVRRYARQAAGKLVERGVKLLVVACNTASAVAVEDLREAFAPLPVIGVVEAGARAACVATQTGHVLVTGTEGTVSGGAYERAMLALRPELSVDAVACPMFVALAEEGWTEGPIPEAVARRYLELELAGPERTRVDTLVLGCTHFPVLRAVLERVCGPGVALVDSARTTATEVAELLEQGGLAGPSPVRPRGPGESVRFLATDAPERFARVGAVFLACAISLDDIELVDL</sequence>
<dbReference type="OrthoDB" id="9801055at2"/>
<dbReference type="PROSITE" id="PS00924">
    <property type="entry name" value="ASP_GLU_RACEMASE_2"/>
    <property type="match status" value="1"/>
</dbReference>
<dbReference type="AlphaFoldDB" id="A0A2S9XHN1"/>
<dbReference type="GO" id="GO:0008881">
    <property type="term" value="F:glutamate racemase activity"/>
    <property type="evidence" value="ECO:0007669"/>
    <property type="project" value="UniProtKB-UniRule"/>
</dbReference>
<keyword evidence="5 8" id="KW-0413">Isomerase</keyword>
<dbReference type="Gene3D" id="3.40.50.1860">
    <property type="match status" value="2"/>
</dbReference>
<feature type="binding site" evidence="8">
    <location>
        <begin position="77"/>
        <end position="78"/>
    </location>
    <ligand>
        <name>substrate</name>
    </ligand>
</feature>
<evidence type="ECO:0000256" key="6">
    <source>
        <dbReference type="ARBA" id="ARBA00023316"/>
    </source>
</evidence>
<proteinExistence type="inferred from homology"/>
<keyword evidence="6 8" id="KW-0961">Cell wall biogenesis/degradation</keyword>
<dbReference type="Pfam" id="PF01177">
    <property type="entry name" value="Asp_Glu_race"/>
    <property type="match status" value="1"/>
</dbReference>
<gene>
    <name evidence="9" type="primary">racE</name>
    <name evidence="8" type="synonym">murI</name>
    <name evidence="9" type="ORF">ENSA5_50030</name>
</gene>
<evidence type="ECO:0000256" key="4">
    <source>
        <dbReference type="ARBA" id="ARBA00022984"/>
    </source>
</evidence>